<reference evidence="2" key="1">
    <citation type="journal article" date="2020" name="bioRxiv">
        <title>Whole genome comparisons of ergot fungi reveals the divergence and evolution of species within the genus Claviceps are the result of varying mechanisms driving genome evolution and host range expansion.</title>
        <authorList>
            <person name="Wyka S.A."/>
            <person name="Mondo S.J."/>
            <person name="Liu M."/>
            <person name="Dettman J."/>
            <person name="Nalam V."/>
            <person name="Broders K.D."/>
        </authorList>
    </citation>
    <scope>NUCLEOTIDE SEQUENCE</scope>
    <source>
        <strain evidence="2">CCC 489</strain>
    </source>
</reference>
<sequence>MSSVVAVHKGVAAEKPTHRFTNHGGVPDKQSRSADCAAYVLDHGGCTPPPSDMQARRGRIARELAAADAVLGPATRRG</sequence>
<feature type="region of interest" description="Disordered" evidence="1">
    <location>
        <begin position="1"/>
        <end position="31"/>
    </location>
</feature>
<dbReference type="AlphaFoldDB" id="A0A8K0J322"/>
<protein>
    <submittedName>
        <fullName evidence="2">Uncharacterized protein</fullName>
    </submittedName>
</protein>
<dbReference type="Proteomes" id="UP000811619">
    <property type="component" value="Unassembled WGS sequence"/>
</dbReference>
<evidence type="ECO:0000313" key="3">
    <source>
        <dbReference type="Proteomes" id="UP000811619"/>
    </source>
</evidence>
<evidence type="ECO:0000256" key="1">
    <source>
        <dbReference type="SAM" id="MobiDB-lite"/>
    </source>
</evidence>
<dbReference type="OrthoDB" id="4956309at2759"/>
<gene>
    <name evidence="2" type="ORF">E4U42_005942</name>
</gene>
<comment type="caution">
    <text evidence="2">The sequence shown here is derived from an EMBL/GenBank/DDBJ whole genome shotgun (WGS) entry which is preliminary data.</text>
</comment>
<evidence type="ECO:0000313" key="2">
    <source>
        <dbReference type="EMBL" id="KAG5921177.1"/>
    </source>
</evidence>
<accession>A0A8K0J322</accession>
<organism evidence="2 3">
    <name type="scientific">Claviceps africana</name>
    <dbReference type="NCBI Taxonomy" id="83212"/>
    <lineage>
        <taxon>Eukaryota</taxon>
        <taxon>Fungi</taxon>
        <taxon>Dikarya</taxon>
        <taxon>Ascomycota</taxon>
        <taxon>Pezizomycotina</taxon>
        <taxon>Sordariomycetes</taxon>
        <taxon>Hypocreomycetidae</taxon>
        <taxon>Hypocreales</taxon>
        <taxon>Clavicipitaceae</taxon>
        <taxon>Claviceps</taxon>
    </lineage>
</organism>
<keyword evidence="3" id="KW-1185">Reference proteome</keyword>
<name>A0A8K0J322_9HYPO</name>
<dbReference type="EMBL" id="SRPY01000575">
    <property type="protein sequence ID" value="KAG5921177.1"/>
    <property type="molecule type" value="Genomic_DNA"/>
</dbReference>
<proteinExistence type="predicted"/>